<accession>A0A371GQQ4</accession>
<dbReference type="AlphaFoldDB" id="A0A371GQQ4"/>
<evidence type="ECO:0000313" key="1">
    <source>
        <dbReference type="EMBL" id="RDX92854.1"/>
    </source>
</evidence>
<dbReference type="EMBL" id="QJKJ01004758">
    <property type="protein sequence ID" value="RDX92854.1"/>
    <property type="molecule type" value="Genomic_DNA"/>
</dbReference>
<feature type="non-terminal residue" evidence="1">
    <location>
        <position position="1"/>
    </location>
</feature>
<name>A0A371GQQ4_MUCPR</name>
<comment type="caution">
    <text evidence="1">The sequence shown here is derived from an EMBL/GenBank/DDBJ whole genome shotgun (WGS) entry which is preliminary data.</text>
</comment>
<keyword evidence="2" id="KW-1185">Reference proteome</keyword>
<protein>
    <submittedName>
        <fullName evidence="1">Uncharacterized protein</fullName>
    </submittedName>
</protein>
<organism evidence="1 2">
    <name type="scientific">Mucuna pruriens</name>
    <name type="common">Velvet bean</name>
    <name type="synonym">Dolichos pruriens</name>
    <dbReference type="NCBI Taxonomy" id="157652"/>
    <lineage>
        <taxon>Eukaryota</taxon>
        <taxon>Viridiplantae</taxon>
        <taxon>Streptophyta</taxon>
        <taxon>Embryophyta</taxon>
        <taxon>Tracheophyta</taxon>
        <taxon>Spermatophyta</taxon>
        <taxon>Magnoliopsida</taxon>
        <taxon>eudicotyledons</taxon>
        <taxon>Gunneridae</taxon>
        <taxon>Pentapetalae</taxon>
        <taxon>rosids</taxon>
        <taxon>fabids</taxon>
        <taxon>Fabales</taxon>
        <taxon>Fabaceae</taxon>
        <taxon>Papilionoideae</taxon>
        <taxon>50 kb inversion clade</taxon>
        <taxon>NPAAA clade</taxon>
        <taxon>indigoferoid/millettioid clade</taxon>
        <taxon>Phaseoleae</taxon>
        <taxon>Mucuna</taxon>
    </lineage>
</organism>
<evidence type="ECO:0000313" key="2">
    <source>
        <dbReference type="Proteomes" id="UP000257109"/>
    </source>
</evidence>
<reference evidence="1" key="1">
    <citation type="submission" date="2018-05" db="EMBL/GenBank/DDBJ databases">
        <title>Draft genome of Mucuna pruriens seed.</title>
        <authorList>
            <person name="Nnadi N.E."/>
            <person name="Vos R."/>
            <person name="Hasami M.H."/>
            <person name="Devisetty U.K."/>
            <person name="Aguiy J.C."/>
        </authorList>
    </citation>
    <scope>NUCLEOTIDE SEQUENCE [LARGE SCALE GENOMIC DNA]</scope>
    <source>
        <strain evidence="1">JCA_2017</strain>
    </source>
</reference>
<proteinExistence type="predicted"/>
<dbReference type="Proteomes" id="UP000257109">
    <property type="component" value="Unassembled WGS sequence"/>
</dbReference>
<sequence length="124" mass="14369">MSFTKLSLRCWSIGFVPFLMKLLPPPPPKQFHPNKKNVCGIDWDFLKQTLKLFGLSCLITSLNMRGILYTSVSLFYSGSRMRSFIPICGLCQEDPLSLYLFVLSMERSRAMISREVQERRWVAL</sequence>
<gene>
    <name evidence="1" type="ORF">CR513_24964</name>
</gene>